<dbReference type="EMBL" id="QVEV01000002">
    <property type="protein sequence ID" value="RGC18513.1"/>
    <property type="molecule type" value="Genomic_DNA"/>
</dbReference>
<dbReference type="EC" id="2.7.13.3" evidence="3"/>
<keyword evidence="9 16" id="KW-0418">Kinase</keyword>
<feature type="transmembrane region" description="Helical" evidence="14">
    <location>
        <begin position="166"/>
        <end position="188"/>
    </location>
</feature>
<keyword evidence="12" id="KW-0902">Two-component regulatory system</keyword>
<accession>A0A3E2W2Z4</accession>
<dbReference type="InterPro" id="IPR003661">
    <property type="entry name" value="HisK_dim/P_dom"/>
</dbReference>
<dbReference type="Pfam" id="PF00512">
    <property type="entry name" value="HisKA"/>
    <property type="match status" value="1"/>
</dbReference>
<dbReference type="PANTHER" id="PTHR45528">
    <property type="entry name" value="SENSOR HISTIDINE KINASE CPXA"/>
    <property type="match status" value="1"/>
</dbReference>
<dbReference type="InterPro" id="IPR005467">
    <property type="entry name" value="His_kinase_dom"/>
</dbReference>
<evidence type="ECO:0000256" key="11">
    <source>
        <dbReference type="ARBA" id="ARBA00022989"/>
    </source>
</evidence>
<sequence length="567" mass="65462">MKKVHWTTLLLLSGILLAIISMFLVFPSLDQKAITEYKTHYKYVNSEEERDVYGNTYIKEPADDSIPMEYSRIEAYMEPALMRITLLVSTLLFAWSLLLPYTWAAKSGYYRFFTQKLPYEITMGAALLGLYVYKSKGSELVYQMFRLPENFSLDILSADTWQISSYYLLQIAFLGGIFAMVSGCGYAIRSMQHNGVRESLQKHSWLAQNSVLLGRQAKQFYRYIVGFDFHDKGELRLLAALLLHIACILVLCIYWDSGLFFYLLLTCYCLILYYIRHRQYSRMKKDFQSLEAIIQRVANGDFQATMEEGLGIYEPLKDNLQNIETSFQEAVAQEVRSQNMRTELITNVSHDLKTPLTSMISYIDLLKNKDLPEEERLRYIAILESGSNRLKHLIEDLFEVSKASTGNIQLDRMDVDLISLIKQVEMECETLFTEHDLTIRNTFSKEKIILSLDPQKTFRILENLLVNAGKYALEHTRVYVYVEEREQEVYISVKNISATELDFAPADIMERFQRGDKARNTEGSGLGLAIAKSFTELQNGHIQISFDADLFKVELTFQKEVSPDALI</sequence>
<keyword evidence="13 14" id="KW-0472">Membrane</keyword>
<evidence type="ECO:0000256" key="5">
    <source>
        <dbReference type="ARBA" id="ARBA00022553"/>
    </source>
</evidence>
<evidence type="ECO:0000313" key="16">
    <source>
        <dbReference type="EMBL" id="RGC18513.1"/>
    </source>
</evidence>
<dbReference type="OrthoDB" id="9792991at2"/>
<dbReference type="AlphaFoldDB" id="A0A3E2W2Z4"/>
<dbReference type="PANTHER" id="PTHR45528:SF1">
    <property type="entry name" value="SENSOR HISTIDINE KINASE CPXA"/>
    <property type="match status" value="1"/>
</dbReference>
<gene>
    <name evidence="16" type="ORF">DXA38_02105</name>
</gene>
<comment type="caution">
    <text evidence="16">The sequence shown here is derived from an EMBL/GenBank/DDBJ whole genome shotgun (WGS) entry which is preliminary data.</text>
</comment>
<dbReference type="InterPro" id="IPR036097">
    <property type="entry name" value="HisK_dim/P_sf"/>
</dbReference>
<dbReference type="InterPro" id="IPR050398">
    <property type="entry name" value="HssS/ArlS-like"/>
</dbReference>
<evidence type="ECO:0000256" key="2">
    <source>
        <dbReference type="ARBA" id="ARBA00004651"/>
    </source>
</evidence>
<evidence type="ECO:0000256" key="14">
    <source>
        <dbReference type="SAM" id="Phobius"/>
    </source>
</evidence>
<feature type="transmembrane region" description="Helical" evidence="14">
    <location>
        <begin position="259"/>
        <end position="275"/>
    </location>
</feature>
<dbReference type="Gene3D" id="3.30.565.10">
    <property type="entry name" value="Histidine kinase-like ATPase, C-terminal domain"/>
    <property type="match status" value="1"/>
</dbReference>
<feature type="transmembrane region" description="Helical" evidence="14">
    <location>
        <begin position="235"/>
        <end position="253"/>
    </location>
</feature>
<dbReference type="FunFam" id="1.10.287.130:FF:000001">
    <property type="entry name" value="Two-component sensor histidine kinase"/>
    <property type="match status" value="1"/>
</dbReference>
<comment type="subcellular location">
    <subcellularLocation>
        <location evidence="2">Cell membrane</location>
        <topology evidence="2">Multi-pass membrane protein</topology>
    </subcellularLocation>
</comment>
<dbReference type="GO" id="GO:0005886">
    <property type="term" value="C:plasma membrane"/>
    <property type="evidence" value="ECO:0007669"/>
    <property type="project" value="UniProtKB-SubCell"/>
</dbReference>
<feature type="domain" description="Histidine kinase" evidence="15">
    <location>
        <begin position="347"/>
        <end position="561"/>
    </location>
</feature>
<keyword evidence="7 14" id="KW-0812">Transmembrane</keyword>
<keyword evidence="6" id="KW-0808">Transferase</keyword>
<organism evidence="16 17">
    <name type="scientific">Clostridium innocuum</name>
    <dbReference type="NCBI Taxonomy" id="1522"/>
    <lineage>
        <taxon>Bacteria</taxon>
        <taxon>Bacillati</taxon>
        <taxon>Bacillota</taxon>
        <taxon>Clostridia</taxon>
        <taxon>Eubacteriales</taxon>
        <taxon>Clostridiaceae</taxon>
        <taxon>Clostridium</taxon>
    </lineage>
</organism>
<feature type="transmembrane region" description="Helical" evidence="14">
    <location>
        <begin position="7"/>
        <end position="26"/>
    </location>
</feature>
<dbReference type="PROSITE" id="PS50109">
    <property type="entry name" value="HIS_KIN"/>
    <property type="match status" value="1"/>
</dbReference>
<dbReference type="Proteomes" id="UP000260025">
    <property type="component" value="Unassembled WGS sequence"/>
</dbReference>
<dbReference type="Pfam" id="PF02518">
    <property type="entry name" value="HATPase_c"/>
    <property type="match status" value="1"/>
</dbReference>
<keyword evidence="8" id="KW-0547">Nucleotide-binding</keyword>
<dbReference type="SUPFAM" id="SSF55874">
    <property type="entry name" value="ATPase domain of HSP90 chaperone/DNA topoisomerase II/histidine kinase"/>
    <property type="match status" value="1"/>
</dbReference>
<feature type="transmembrane region" description="Helical" evidence="14">
    <location>
        <begin position="80"/>
        <end position="105"/>
    </location>
</feature>
<evidence type="ECO:0000256" key="13">
    <source>
        <dbReference type="ARBA" id="ARBA00023136"/>
    </source>
</evidence>
<evidence type="ECO:0000256" key="9">
    <source>
        <dbReference type="ARBA" id="ARBA00022777"/>
    </source>
</evidence>
<comment type="catalytic activity">
    <reaction evidence="1">
        <text>ATP + protein L-histidine = ADP + protein N-phospho-L-histidine.</text>
        <dbReference type="EC" id="2.7.13.3"/>
    </reaction>
</comment>
<dbReference type="CDD" id="cd00082">
    <property type="entry name" value="HisKA"/>
    <property type="match status" value="1"/>
</dbReference>
<dbReference type="SMART" id="SM00388">
    <property type="entry name" value="HisKA"/>
    <property type="match status" value="1"/>
</dbReference>
<evidence type="ECO:0000256" key="6">
    <source>
        <dbReference type="ARBA" id="ARBA00022679"/>
    </source>
</evidence>
<evidence type="ECO:0000256" key="12">
    <source>
        <dbReference type="ARBA" id="ARBA00023012"/>
    </source>
</evidence>
<dbReference type="SUPFAM" id="SSF47384">
    <property type="entry name" value="Homodimeric domain of signal transducing histidine kinase"/>
    <property type="match status" value="1"/>
</dbReference>
<dbReference type="RefSeq" id="WP_117441762.1">
    <property type="nucleotide sequence ID" value="NZ_JAJFEN010000018.1"/>
</dbReference>
<reference evidence="16 17" key="1">
    <citation type="submission" date="2018-08" db="EMBL/GenBank/DDBJ databases">
        <title>A genome reference for cultivated species of the human gut microbiota.</title>
        <authorList>
            <person name="Zou Y."/>
            <person name="Xue W."/>
            <person name="Luo G."/>
        </authorList>
    </citation>
    <scope>NUCLEOTIDE SEQUENCE [LARGE SCALE GENOMIC DNA]</scope>
    <source>
        <strain evidence="16 17">OF01-2LB</strain>
    </source>
</reference>
<evidence type="ECO:0000313" key="17">
    <source>
        <dbReference type="Proteomes" id="UP000260025"/>
    </source>
</evidence>
<dbReference type="GO" id="GO:0005524">
    <property type="term" value="F:ATP binding"/>
    <property type="evidence" value="ECO:0007669"/>
    <property type="project" value="UniProtKB-KW"/>
</dbReference>
<dbReference type="InterPro" id="IPR036890">
    <property type="entry name" value="HATPase_C_sf"/>
</dbReference>
<proteinExistence type="predicted"/>
<evidence type="ECO:0000259" key="15">
    <source>
        <dbReference type="PROSITE" id="PS50109"/>
    </source>
</evidence>
<keyword evidence="10" id="KW-0067">ATP-binding</keyword>
<name>A0A3E2W2Z4_CLOIN</name>
<evidence type="ECO:0000256" key="10">
    <source>
        <dbReference type="ARBA" id="ARBA00022840"/>
    </source>
</evidence>
<dbReference type="SMART" id="SM00387">
    <property type="entry name" value="HATPase_c"/>
    <property type="match status" value="1"/>
</dbReference>
<evidence type="ECO:0000256" key="3">
    <source>
        <dbReference type="ARBA" id="ARBA00012438"/>
    </source>
</evidence>
<dbReference type="GO" id="GO:0000155">
    <property type="term" value="F:phosphorelay sensor kinase activity"/>
    <property type="evidence" value="ECO:0007669"/>
    <property type="project" value="InterPro"/>
</dbReference>
<evidence type="ECO:0000256" key="4">
    <source>
        <dbReference type="ARBA" id="ARBA00022475"/>
    </source>
</evidence>
<evidence type="ECO:0000256" key="8">
    <source>
        <dbReference type="ARBA" id="ARBA00022741"/>
    </source>
</evidence>
<keyword evidence="4" id="KW-1003">Cell membrane</keyword>
<protein>
    <recommendedName>
        <fullName evidence="3">histidine kinase</fullName>
        <ecNumber evidence="3">2.7.13.3</ecNumber>
    </recommendedName>
</protein>
<evidence type="ECO:0000256" key="7">
    <source>
        <dbReference type="ARBA" id="ARBA00022692"/>
    </source>
</evidence>
<dbReference type="Gene3D" id="1.10.287.130">
    <property type="match status" value="1"/>
</dbReference>
<keyword evidence="11 14" id="KW-1133">Transmembrane helix</keyword>
<dbReference type="InterPro" id="IPR003594">
    <property type="entry name" value="HATPase_dom"/>
</dbReference>
<keyword evidence="5" id="KW-0597">Phosphoprotein</keyword>
<evidence type="ECO:0000256" key="1">
    <source>
        <dbReference type="ARBA" id="ARBA00000085"/>
    </source>
</evidence>